<evidence type="ECO:0000313" key="6">
    <source>
        <dbReference type="EMBL" id="BBZ38850.1"/>
    </source>
</evidence>
<evidence type="ECO:0000256" key="5">
    <source>
        <dbReference type="ARBA" id="ARBA00023221"/>
    </source>
</evidence>
<evidence type="ECO:0000256" key="1">
    <source>
        <dbReference type="ARBA" id="ARBA00006484"/>
    </source>
</evidence>
<dbReference type="InterPro" id="IPR002347">
    <property type="entry name" value="SDR_fam"/>
</dbReference>
<accession>A0A1X1TMS8</accession>
<evidence type="ECO:0000256" key="2">
    <source>
        <dbReference type="ARBA" id="ARBA00023002"/>
    </source>
</evidence>
<dbReference type="FunFam" id="3.40.50.720:FF:000084">
    <property type="entry name" value="Short-chain dehydrogenase reductase"/>
    <property type="match status" value="1"/>
</dbReference>
<evidence type="ECO:0000256" key="3">
    <source>
        <dbReference type="ARBA" id="ARBA00023027"/>
    </source>
</evidence>
<keyword evidence="4" id="KW-0443">Lipid metabolism</keyword>
<evidence type="ECO:0000313" key="7">
    <source>
        <dbReference type="Proteomes" id="UP000467385"/>
    </source>
</evidence>
<dbReference type="SUPFAM" id="SSF51735">
    <property type="entry name" value="NAD(P)-binding Rossmann-fold domains"/>
    <property type="match status" value="1"/>
</dbReference>
<proteinExistence type="inferred from homology"/>
<dbReference type="NCBIfam" id="NF005559">
    <property type="entry name" value="PRK07231.1"/>
    <property type="match status" value="1"/>
</dbReference>
<sequence>MTGTILKDKSVVITGAGSGVGRASALLFAREGAQVVCADLRQLWAEETVRQIDDEGGTAIAVGCDVAAASAVADAVATAVNQFGRLDVMYNNAGIASPRIGIMLEEHTDEDFDRLVAVNGKGVFHGCREAVLQFKRQGGGGVIVNTASVAGMVGWGSAVYGATKAMVIQLTRALAAEAAAHRIRVNCICPGAMVTNFGRPEAEAFQEIAPELLEGAKSVHPLGLLVTPEDCAAAALYLASDASRNVTGLALPIDGGYLSK</sequence>
<reference evidence="6 7" key="1">
    <citation type="journal article" date="2019" name="Emerg. Microbes Infect.">
        <title>Comprehensive subspecies identification of 175 nontuberculous mycobacteria species based on 7547 genomic profiles.</title>
        <authorList>
            <person name="Matsumoto Y."/>
            <person name="Kinjo T."/>
            <person name="Motooka D."/>
            <person name="Nabeya D."/>
            <person name="Jung N."/>
            <person name="Uechi K."/>
            <person name="Horii T."/>
            <person name="Iida T."/>
            <person name="Fujita J."/>
            <person name="Nakamura S."/>
        </authorList>
    </citation>
    <scope>NUCLEOTIDE SEQUENCE [LARGE SCALE GENOMIC DNA]</scope>
    <source>
        <strain evidence="6 7">JCM 14738</strain>
    </source>
</reference>
<comment type="similarity">
    <text evidence="1">Belongs to the short-chain dehydrogenases/reductases (SDR) family.</text>
</comment>
<dbReference type="PANTHER" id="PTHR43180:SF28">
    <property type="entry name" value="NAD(P)-BINDING ROSSMANN-FOLD SUPERFAMILY PROTEIN"/>
    <property type="match status" value="1"/>
</dbReference>
<dbReference type="Proteomes" id="UP000467385">
    <property type="component" value="Chromosome"/>
</dbReference>
<dbReference type="PANTHER" id="PTHR43180">
    <property type="entry name" value="3-OXOACYL-(ACYL-CARRIER-PROTEIN) REDUCTASE (AFU_ORTHOLOGUE AFUA_6G11210)"/>
    <property type="match status" value="1"/>
</dbReference>
<dbReference type="GO" id="GO:0008202">
    <property type="term" value="P:steroid metabolic process"/>
    <property type="evidence" value="ECO:0007669"/>
    <property type="project" value="UniProtKB-KW"/>
</dbReference>
<keyword evidence="5" id="KW-0753">Steroid metabolism</keyword>
<evidence type="ECO:0000256" key="4">
    <source>
        <dbReference type="ARBA" id="ARBA00023098"/>
    </source>
</evidence>
<dbReference type="RefSeq" id="WP_085231644.1">
    <property type="nucleotide sequence ID" value="NZ_AP022613.1"/>
</dbReference>
<dbReference type="OrthoDB" id="286404at2"/>
<name>A0A1X1TMS8_9MYCO</name>
<dbReference type="PRINTS" id="PR00080">
    <property type="entry name" value="SDRFAMILY"/>
</dbReference>
<dbReference type="PRINTS" id="PR00081">
    <property type="entry name" value="GDHRDH"/>
</dbReference>
<gene>
    <name evidence="6" type="ORF">MCNS_19130</name>
</gene>
<dbReference type="InterPro" id="IPR036291">
    <property type="entry name" value="NAD(P)-bd_dom_sf"/>
</dbReference>
<organism evidence="6 7">
    <name type="scientific">Mycobacterium conspicuum</name>
    <dbReference type="NCBI Taxonomy" id="44010"/>
    <lineage>
        <taxon>Bacteria</taxon>
        <taxon>Bacillati</taxon>
        <taxon>Actinomycetota</taxon>
        <taxon>Actinomycetes</taxon>
        <taxon>Mycobacteriales</taxon>
        <taxon>Mycobacteriaceae</taxon>
        <taxon>Mycobacterium</taxon>
    </lineage>
</organism>
<dbReference type="Gene3D" id="3.40.50.720">
    <property type="entry name" value="NAD(P)-binding Rossmann-like Domain"/>
    <property type="match status" value="1"/>
</dbReference>
<dbReference type="STRING" id="44010.AWC00_05525"/>
<dbReference type="Pfam" id="PF13561">
    <property type="entry name" value="adh_short_C2"/>
    <property type="match status" value="1"/>
</dbReference>
<keyword evidence="3" id="KW-0520">NAD</keyword>
<dbReference type="AlphaFoldDB" id="A0A1X1TMS8"/>
<protein>
    <submittedName>
        <fullName evidence="6">Short chain dehydrogenase</fullName>
    </submittedName>
</protein>
<dbReference type="GO" id="GO:0016491">
    <property type="term" value="F:oxidoreductase activity"/>
    <property type="evidence" value="ECO:0007669"/>
    <property type="project" value="UniProtKB-KW"/>
</dbReference>
<dbReference type="CDD" id="cd05233">
    <property type="entry name" value="SDR_c"/>
    <property type="match status" value="1"/>
</dbReference>
<keyword evidence="7" id="KW-1185">Reference proteome</keyword>
<dbReference type="EMBL" id="AP022613">
    <property type="protein sequence ID" value="BBZ38850.1"/>
    <property type="molecule type" value="Genomic_DNA"/>
</dbReference>
<keyword evidence="2" id="KW-0560">Oxidoreductase</keyword>